<proteinExistence type="predicted"/>
<reference evidence="2" key="1">
    <citation type="journal article" date="2023" name="Front. Plant Sci.">
        <title>Chromosomal-level genome assembly of Melastoma candidum provides insights into trichome evolution.</title>
        <authorList>
            <person name="Zhong Y."/>
            <person name="Wu W."/>
            <person name="Sun C."/>
            <person name="Zou P."/>
            <person name="Liu Y."/>
            <person name="Dai S."/>
            <person name="Zhou R."/>
        </authorList>
    </citation>
    <scope>NUCLEOTIDE SEQUENCE [LARGE SCALE GENOMIC DNA]</scope>
</reference>
<gene>
    <name evidence="1" type="ORF">MLD38_006315</name>
</gene>
<dbReference type="Proteomes" id="UP001057402">
    <property type="component" value="Chromosome 3"/>
</dbReference>
<name>A0ACB9RR82_9MYRT</name>
<protein>
    <submittedName>
        <fullName evidence="1">Uncharacterized protein</fullName>
    </submittedName>
</protein>
<organism evidence="1 2">
    <name type="scientific">Melastoma candidum</name>
    <dbReference type="NCBI Taxonomy" id="119954"/>
    <lineage>
        <taxon>Eukaryota</taxon>
        <taxon>Viridiplantae</taxon>
        <taxon>Streptophyta</taxon>
        <taxon>Embryophyta</taxon>
        <taxon>Tracheophyta</taxon>
        <taxon>Spermatophyta</taxon>
        <taxon>Magnoliopsida</taxon>
        <taxon>eudicotyledons</taxon>
        <taxon>Gunneridae</taxon>
        <taxon>Pentapetalae</taxon>
        <taxon>rosids</taxon>
        <taxon>malvids</taxon>
        <taxon>Myrtales</taxon>
        <taxon>Melastomataceae</taxon>
        <taxon>Melastomatoideae</taxon>
        <taxon>Melastomateae</taxon>
        <taxon>Melastoma</taxon>
    </lineage>
</organism>
<dbReference type="EMBL" id="CM042882">
    <property type="protein sequence ID" value="KAI4380089.1"/>
    <property type="molecule type" value="Genomic_DNA"/>
</dbReference>
<accession>A0ACB9RR82</accession>
<comment type="caution">
    <text evidence="1">The sequence shown here is derived from an EMBL/GenBank/DDBJ whole genome shotgun (WGS) entry which is preliminary data.</text>
</comment>
<keyword evidence="2" id="KW-1185">Reference proteome</keyword>
<evidence type="ECO:0000313" key="1">
    <source>
        <dbReference type="EMBL" id="KAI4380089.1"/>
    </source>
</evidence>
<evidence type="ECO:0000313" key="2">
    <source>
        <dbReference type="Proteomes" id="UP001057402"/>
    </source>
</evidence>
<sequence length="592" mass="65525">MVDDAAVPAAPAPTSITSPVIIRTRSPSSSAEKCRGSVAAGSVWESRMKNDGFKVFDADARSTSPSVASSSTKSPKKTAVAPSDPSFGSVPSSPSSGKRKQLQFSCSTSPAQDTQGKRDRRTRKPPVPIMRSRSAVIPGGSTNDCVNSPQLRKSKSEGVRIEQCGDKDSGSAELRNTDLEIKEKEGSLGELDDKSAVDEKAFINESELSGEEEGGAEELGGEEEESESEEEKKISEIKEIVVFEPKRAETPDRMLEQVDEEIDRVPAMPRIGPKSMLNQAPRSHANKEQKQMRIRRNVTNPLPPSKHISADFHSRRSEFYQNYAKSSPGESPGPVGRHSKLQNLTDLIMWRDVSRSTLVFGLGTFTILSSSYTQEVNISCISVASYMGLVYLAIIFLYRSLVCRGRVMEEEEEGKYVLGEEEAMWVIRLVLPYLNEFLLKLKALFSGDPSTTMKLAVLLFVSARCASSITIWNLAKFGFFVVFVVPKLCSSYSSHIAAYGTFWVRRFRDAWDSCTHKKAVAGAVFTLIWNLSSAVARIWAVFMVYVAFRYYQQKMMREDAEYATTVTEDEDVAIRDRSKATGMSEGKKASMQ</sequence>